<dbReference type="EMBL" id="FOOU01000001">
    <property type="protein sequence ID" value="SFF80767.1"/>
    <property type="molecule type" value="Genomic_DNA"/>
</dbReference>
<evidence type="ECO:0000313" key="3">
    <source>
        <dbReference type="Proteomes" id="UP000198623"/>
    </source>
</evidence>
<proteinExistence type="predicted"/>
<dbReference type="RefSeq" id="WP_090723113.1">
    <property type="nucleotide sequence ID" value="NZ_FOOU01000001.1"/>
</dbReference>
<dbReference type="Proteomes" id="UP000198623">
    <property type="component" value="Unassembled WGS sequence"/>
</dbReference>
<gene>
    <name evidence="2" type="ORF">SAMN05216175_101147</name>
</gene>
<keyword evidence="3" id="KW-1185">Reference proteome</keyword>
<keyword evidence="1" id="KW-0812">Transmembrane</keyword>
<dbReference type="OrthoDB" id="8563935at2"/>
<keyword evidence="1" id="KW-0472">Membrane</keyword>
<keyword evidence="1" id="KW-1133">Transmembrane helix</keyword>
<evidence type="ECO:0000313" key="2">
    <source>
        <dbReference type="EMBL" id="SFF80767.1"/>
    </source>
</evidence>
<accession>A0A1I2LTH5</accession>
<feature type="transmembrane region" description="Helical" evidence="1">
    <location>
        <begin position="33"/>
        <end position="59"/>
    </location>
</feature>
<name>A0A1I2LTH5_9GAMM</name>
<dbReference type="STRING" id="1045558.SAMN05216175_101147"/>
<reference evidence="3" key="1">
    <citation type="submission" date="2016-10" db="EMBL/GenBank/DDBJ databases">
        <authorList>
            <person name="Varghese N."/>
            <person name="Submissions S."/>
        </authorList>
    </citation>
    <scope>NUCLEOTIDE SEQUENCE [LARGE SCALE GENOMIC DNA]</scope>
    <source>
        <strain evidence="3">CGMCC 1.10971</strain>
    </source>
</reference>
<protein>
    <submittedName>
        <fullName evidence="2">Uncharacterized protein</fullName>
    </submittedName>
</protein>
<dbReference type="AlphaFoldDB" id="A0A1I2LTH5"/>
<evidence type="ECO:0000256" key="1">
    <source>
        <dbReference type="SAM" id="Phobius"/>
    </source>
</evidence>
<sequence length="142" mass="15720">MDTKSALIQEWTILQTQADTYEKHALYIKLMSIGLVSAALLLNQTGFGIIALLSVLWLLEAIWKTFQSRITERLLTVEGALKVKPDPNDTQLVSPCQLNAEWLAHRQGFAGLIGEYLSQAIRPTVAFPHVLLIAGVCVVYVS</sequence>
<organism evidence="2 3">
    <name type="scientific">Neptunomonas qingdaonensis</name>
    <dbReference type="NCBI Taxonomy" id="1045558"/>
    <lineage>
        <taxon>Bacteria</taxon>
        <taxon>Pseudomonadati</taxon>
        <taxon>Pseudomonadota</taxon>
        <taxon>Gammaproteobacteria</taxon>
        <taxon>Oceanospirillales</taxon>
        <taxon>Oceanospirillaceae</taxon>
        <taxon>Neptunomonas</taxon>
    </lineage>
</organism>